<evidence type="ECO:0000313" key="4">
    <source>
        <dbReference type="Proteomes" id="UP000050741"/>
    </source>
</evidence>
<feature type="compositionally biased region" description="Polar residues" evidence="3">
    <location>
        <begin position="270"/>
        <end position="283"/>
    </location>
</feature>
<feature type="region of interest" description="Disordered" evidence="3">
    <location>
        <begin position="232"/>
        <end position="313"/>
    </location>
</feature>
<feature type="compositionally biased region" description="Basic and acidic residues" evidence="3">
    <location>
        <begin position="232"/>
        <end position="241"/>
    </location>
</feature>
<feature type="compositionally biased region" description="Pro residues" evidence="3">
    <location>
        <begin position="346"/>
        <end position="369"/>
    </location>
</feature>
<reference evidence="4" key="1">
    <citation type="submission" date="2013-12" db="EMBL/GenBank/DDBJ databases">
        <authorList>
            <person name="Aslett M."/>
        </authorList>
    </citation>
    <scope>NUCLEOTIDE SEQUENCE [LARGE SCALE GENOMIC DNA]</scope>
    <source>
        <strain evidence="4">Lindley</strain>
    </source>
</reference>
<dbReference type="InterPro" id="IPR018862">
    <property type="entry name" value="eIF4E-T"/>
</dbReference>
<dbReference type="PANTHER" id="PTHR12269">
    <property type="entry name" value="EUKARYOTIC TRANSLATION INITIATION FACTOR 4E TRANSPORTER"/>
    <property type="match status" value="1"/>
</dbReference>
<feature type="compositionally biased region" description="Gly residues" evidence="3">
    <location>
        <begin position="86"/>
        <end position="95"/>
    </location>
</feature>
<reference evidence="4" key="2">
    <citation type="submission" date="2014-05" db="EMBL/GenBank/DDBJ databases">
        <title>The genome and life-stage specific transcriptomes of Globodera pallida elucidate key aspects of plant parasitism by a cyst nematode.</title>
        <authorList>
            <person name="Cotton J.A."/>
            <person name="Lilley C.J."/>
            <person name="Jones L.M."/>
            <person name="Kikuchi T."/>
            <person name="Reid A.J."/>
            <person name="Thorpe P."/>
            <person name="Tsai I.J."/>
            <person name="Beasley H."/>
            <person name="Blok V."/>
            <person name="Cock P.J.A."/>
            <person name="Van den Akker S.E."/>
            <person name="Holroyd N."/>
            <person name="Hunt M."/>
            <person name="Mantelin S."/>
            <person name="Naghra H."/>
            <person name="Pain A."/>
            <person name="Palomares-Rius J.E."/>
            <person name="Zarowiecki M."/>
            <person name="Berriman M."/>
            <person name="Jones J.T."/>
            <person name="Urwin P.E."/>
        </authorList>
    </citation>
    <scope>NUCLEOTIDE SEQUENCE [LARGE SCALE GENOMIC DNA]</scope>
    <source>
        <strain evidence="4">Lindley</strain>
    </source>
</reference>
<protein>
    <submittedName>
        <fullName evidence="5">Uncharacterized protein</fullName>
    </submittedName>
</protein>
<feature type="compositionally biased region" description="Polar residues" evidence="3">
    <location>
        <begin position="160"/>
        <end position="172"/>
    </location>
</feature>
<evidence type="ECO:0000256" key="3">
    <source>
        <dbReference type="SAM" id="MobiDB-lite"/>
    </source>
</evidence>
<sequence length="667" mass="71906">MKENPKHLGLEKMDGSNQQLTTYRYDRDEMLEIRESTFCRTRPDFLSKEFDNDDGLFSPDKWLQHQWVCEGVENRVRRKAASQTSGGSGGGGGGSVSVNSTAATTTNAPQESDKQQATNKVRLRRGTSSASNGIDFKPDFQKSALEATNRPNRDGPVYNALNSGWSTATTSKQGGGEKSRNRRAGGDRTRKTTERRRSSNTGEEPLPEWMDEGPQSALDIIELMGFEEDIQKERESAKTEEASSPDNETTPPPLPMALTTSRLKQWMGEGTTSESKGIVNGTQKAPLEPSSRCASNNNASSSGGGSSAIGPPKQIQQHVPFYEPGLEGMGLPPMPGPVGFYHQQPMGPPYLPPSRSPQGQFPPPPPPPLVNNPNVTASRSFLTSPVFLPNSGNHPQHGVHPLQMRHPFFAPTGPGGMGMPPMPAPGLFHHHHHHAQQQQPPGIPAHLPPSRSPQAQFPPSPLVNNSNPISASRSFINSPVFMPNPGNHAQQGVHPLQMRHPFFAPTGPGGMGMPPMPGPGLFHHHNHVLQQQPPLIPAHLPPSRSPQAQFPPPLPPLVNSNNPISASRSSHFNQNYNLLNSPAFMPTSVMRQMSKVPGAGTSSAGGSETGSSTPNPIFPTGRSNIPPVLEKIFASVRGQPTPDRSMLVRAILGQGHSPDDPSFSCSR</sequence>
<feature type="compositionally biased region" description="Pro residues" evidence="3">
    <location>
        <begin position="441"/>
        <end position="458"/>
    </location>
</feature>
<feature type="region of interest" description="Disordered" evidence="3">
    <location>
        <begin position="426"/>
        <end position="458"/>
    </location>
</feature>
<feature type="region of interest" description="Disordered" evidence="3">
    <location>
        <begin position="79"/>
        <end position="212"/>
    </location>
</feature>
<evidence type="ECO:0000256" key="2">
    <source>
        <dbReference type="ARBA" id="ARBA00022490"/>
    </source>
</evidence>
<feature type="compositionally biased region" description="Basic and acidic residues" evidence="3">
    <location>
        <begin position="175"/>
        <end position="197"/>
    </location>
</feature>
<comment type="subcellular location">
    <subcellularLocation>
        <location evidence="1">Cytoplasm</location>
    </subcellularLocation>
</comment>
<reference evidence="5" key="3">
    <citation type="submission" date="2016-06" db="UniProtKB">
        <authorList>
            <consortium name="WormBaseParasite"/>
        </authorList>
    </citation>
    <scope>IDENTIFICATION</scope>
</reference>
<dbReference type="GO" id="GO:0003729">
    <property type="term" value="F:mRNA binding"/>
    <property type="evidence" value="ECO:0007669"/>
    <property type="project" value="TreeGrafter"/>
</dbReference>
<keyword evidence="4" id="KW-1185">Reference proteome</keyword>
<feature type="region of interest" description="Disordered" evidence="3">
    <location>
        <begin position="595"/>
        <end position="623"/>
    </location>
</feature>
<proteinExistence type="predicted"/>
<feature type="region of interest" description="Disordered" evidence="3">
    <location>
        <begin position="1"/>
        <end position="20"/>
    </location>
</feature>
<dbReference type="GO" id="GO:0005634">
    <property type="term" value="C:nucleus"/>
    <property type="evidence" value="ECO:0007669"/>
    <property type="project" value="TreeGrafter"/>
</dbReference>
<name>A0A183BHM3_GLOPA</name>
<dbReference type="OrthoDB" id="8916892at2759"/>
<dbReference type="Proteomes" id="UP000050741">
    <property type="component" value="Unassembled WGS sequence"/>
</dbReference>
<dbReference type="PANTHER" id="PTHR12269:SF1">
    <property type="entry name" value="EUKARYOTIC TRANSLATION INITIATION FACTOR 4E TRANSPORTER"/>
    <property type="match status" value="1"/>
</dbReference>
<keyword evidence="2" id="KW-0963">Cytoplasm</keyword>
<dbReference type="GO" id="GO:0036464">
    <property type="term" value="C:cytoplasmic ribonucleoprotein granule"/>
    <property type="evidence" value="ECO:0007669"/>
    <property type="project" value="UniProtKB-ARBA"/>
</dbReference>
<dbReference type="WBParaSite" id="GPLIN_000010100">
    <property type="protein sequence ID" value="GPLIN_000010100"/>
    <property type="gene ID" value="GPLIN_000010100"/>
</dbReference>
<evidence type="ECO:0000256" key="1">
    <source>
        <dbReference type="ARBA" id="ARBA00004496"/>
    </source>
</evidence>
<organism evidence="4 5">
    <name type="scientific">Globodera pallida</name>
    <name type="common">Potato cyst nematode worm</name>
    <name type="synonym">Heterodera pallida</name>
    <dbReference type="NCBI Taxonomy" id="36090"/>
    <lineage>
        <taxon>Eukaryota</taxon>
        <taxon>Metazoa</taxon>
        <taxon>Ecdysozoa</taxon>
        <taxon>Nematoda</taxon>
        <taxon>Chromadorea</taxon>
        <taxon>Rhabditida</taxon>
        <taxon>Tylenchina</taxon>
        <taxon>Tylenchomorpha</taxon>
        <taxon>Tylenchoidea</taxon>
        <taxon>Heteroderidae</taxon>
        <taxon>Heteroderinae</taxon>
        <taxon>Globodera</taxon>
    </lineage>
</organism>
<feature type="compositionally biased region" description="Basic and acidic residues" evidence="3">
    <location>
        <begin position="1"/>
        <end position="14"/>
    </location>
</feature>
<dbReference type="GO" id="GO:0017148">
    <property type="term" value="P:negative regulation of translation"/>
    <property type="evidence" value="ECO:0007669"/>
    <property type="project" value="TreeGrafter"/>
</dbReference>
<dbReference type="AlphaFoldDB" id="A0A183BHM3"/>
<feature type="region of interest" description="Disordered" evidence="3">
    <location>
        <begin position="341"/>
        <end position="369"/>
    </location>
</feature>
<feature type="compositionally biased region" description="Low complexity" evidence="3">
    <location>
        <begin position="598"/>
        <end position="613"/>
    </location>
</feature>
<accession>A0A183BHM3</accession>
<evidence type="ECO:0000313" key="5">
    <source>
        <dbReference type="WBParaSite" id="GPLIN_000010100"/>
    </source>
</evidence>
<feature type="compositionally biased region" description="Low complexity" evidence="3">
    <location>
        <begin position="96"/>
        <end position="108"/>
    </location>
</feature>